<evidence type="ECO:0000256" key="1">
    <source>
        <dbReference type="SAM" id="MobiDB-lite"/>
    </source>
</evidence>
<dbReference type="EMBL" id="JH795855">
    <property type="protein sequence ID" value="EJU06384.1"/>
    <property type="molecule type" value="Genomic_DNA"/>
</dbReference>
<accession>M5GBN0</accession>
<dbReference type="RefSeq" id="XP_040633278.1">
    <property type="nucleotide sequence ID" value="XM_040771567.1"/>
</dbReference>
<feature type="region of interest" description="Disordered" evidence="1">
    <location>
        <begin position="1"/>
        <end position="23"/>
    </location>
</feature>
<organism evidence="2 3">
    <name type="scientific">Dacryopinax primogenitus (strain DJM 731)</name>
    <name type="common">Brown rot fungus</name>
    <dbReference type="NCBI Taxonomy" id="1858805"/>
    <lineage>
        <taxon>Eukaryota</taxon>
        <taxon>Fungi</taxon>
        <taxon>Dikarya</taxon>
        <taxon>Basidiomycota</taxon>
        <taxon>Agaricomycotina</taxon>
        <taxon>Dacrymycetes</taxon>
        <taxon>Dacrymycetales</taxon>
        <taxon>Dacrymycetaceae</taxon>
        <taxon>Dacryopinax</taxon>
    </lineage>
</organism>
<protein>
    <submittedName>
        <fullName evidence="2">Uncharacterized protein</fullName>
    </submittedName>
</protein>
<dbReference type="Proteomes" id="UP000030653">
    <property type="component" value="Unassembled WGS sequence"/>
</dbReference>
<sequence length="71" mass="8293">MARLQQGKAPQVKNRKKAKGRNSLLPERSVVLLSLSHSYRYPTLHPLPFSTSFSLRRKRLSRHLKRGRRSI</sequence>
<dbReference type="AlphaFoldDB" id="M5GBN0"/>
<reference evidence="2 3" key="1">
    <citation type="journal article" date="2012" name="Science">
        <title>The Paleozoic origin of enzymatic lignin decomposition reconstructed from 31 fungal genomes.</title>
        <authorList>
            <person name="Floudas D."/>
            <person name="Binder M."/>
            <person name="Riley R."/>
            <person name="Barry K."/>
            <person name="Blanchette R.A."/>
            <person name="Henrissat B."/>
            <person name="Martinez A.T."/>
            <person name="Otillar R."/>
            <person name="Spatafora J.W."/>
            <person name="Yadav J.S."/>
            <person name="Aerts A."/>
            <person name="Benoit I."/>
            <person name="Boyd A."/>
            <person name="Carlson A."/>
            <person name="Copeland A."/>
            <person name="Coutinho P.M."/>
            <person name="de Vries R.P."/>
            <person name="Ferreira P."/>
            <person name="Findley K."/>
            <person name="Foster B."/>
            <person name="Gaskell J."/>
            <person name="Glotzer D."/>
            <person name="Gorecki P."/>
            <person name="Heitman J."/>
            <person name="Hesse C."/>
            <person name="Hori C."/>
            <person name="Igarashi K."/>
            <person name="Jurgens J.A."/>
            <person name="Kallen N."/>
            <person name="Kersten P."/>
            <person name="Kohler A."/>
            <person name="Kuees U."/>
            <person name="Kumar T.K.A."/>
            <person name="Kuo A."/>
            <person name="LaButti K."/>
            <person name="Larrondo L.F."/>
            <person name="Lindquist E."/>
            <person name="Ling A."/>
            <person name="Lombard V."/>
            <person name="Lucas S."/>
            <person name="Lundell T."/>
            <person name="Martin R."/>
            <person name="McLaughlin D.J."/>
            <person name="Morgenstern I."/>
            <person name="Morin E."/>
            <person name="Murat C."/>
            <person name="Nagy L.G."/>
            <person name="Nolan M."/>
            <person name="Ohm R.A."/>
            <person name="Patyshakuliyeva A."/>
            <person name="Rokas A."/>
            <person name="Ruiz-Duenas F.J."/>
            <person name="Sabat G."/>
            <person name="Salamov A."/>
            <person name="Samejima M."/>
            <person name="Schmutz J."/>
            <person name="Slot J.C."/>
            <person name="St John F."/>
            <person name="Stenlid J."/>
            <person name="Sun H."/>
            <person name="Sun S."/>
            <person name="Syed K."/>
            <person name="Tsang A."/>
            <person name="Wiebenga A."/>
            <person name="Young D."/>
            <person name="Pisabarro A."/>
            <person name="Eastwood D.C."/>
            <person name="Martin F."/>
            <person name="Cullen D."/>
            <person name="Grigoriev I.V."/>
            <person name="Hibbett D.S."/>
        </authorList>
    </citation>
    <scope>NUCLEOTIDE SEQUENCE [LARGE SCALE GENOMIC DNA]</scope>
    <source>
        <strain evidence="2 3">DJM-731 SS1</strain>
    </source>
</reference>
<dbReference type="GeneID" id="63686629"/>
<proteinExistence type="predicted"/>
<gene>
    <name evidence="2" type="ORF">DACRYDRAFT_19560</name>
</gene>
<evidence type="ECO:0000313" key="3">
    <source>
        <dbReference type="Proteomes" id="UP000030653"/>
    </source>
</evidence>
<name>M5GBN0_DACPD</name>
<keyword evidence="3" id="KW-1185">Reference proteome</keyword>
<dbReference type="HOGENOM" id="CLU_2739952_0_0_1"/>
<evidence type="ECO:0000313" key="2">
    <source>
        <dbReference type="EMBL" id="EJU06384.1"/>
    </source>
</evidence>